<comment type="similarity">
    <text evidence="1">Belongs to the 2Fe2S plant-type ferredoxin family.</text>
</comment>
<evidence type="ECO:0000256" key="6">
    <source>
        <dbReference type="ARBA" id="ARBA00023004"/>
    </source>
</evidence>
<dbReference type="GO" id="GO:0046872">
    <property type="term" value="F:metal ion binding"/>
    <property type="evidence" value="ECO:0007669"/>
    <property type="project" value="UniProtKB-KW"/>
</dbReference>
<evidence type="ECO:0000259" key="9">
    <source>
        <dbReference type="PROSITE" id="PS51085"/>
    </source>
</evidence>
<dbReference type="BioCyc" id="PMAR59922:G1G80-2561-MONOMER"/>
<dbReference type="PANTHER" id="PTHR43112:SF10">
    <property type="entry name" value="FERREDOXIN C 2, CHLOROPLASTIC"/>
    <property type="match status" value="1"/>
</dbReference>
<keyword evidence="5" id="KW-0249">Electron transport</keyword>
<keyword evidence="6" id="KW-0408">Iron</keyword>
<sequence>MTSLHKITIHHRQAGRTITFDVPDGEYILRSFESRGEQLPFSCRNGCCTTCAVRILSGEMDQTAGIGLSKEMREKGYGLLCVAKAIGSLEVETQDEDEVYEMQFGKDLGSMKSKAGSPFDL</sequence>
<dbReference type="RefSeq" id="WP_011827488.1">
    <property type="nucleotide sequence ID" value="NC_008820.1"/>
</dbReference>
<dbReference type="AlphaFoldDB" id="A2CDT9"/>
<proteinExistence type="inferred from homology"/>
<dbReference type="Proteomes" id="UP000002274">
    <property type="component" value="Chromosome"/>
</dbReference>
<evidence type="ECO:0000313" key="10">
    <source>
        <dbReference type="EMBL" id="ABM79649.1"/>
    </source>
</evidence>
<dbReference type="InterPro" id="IPR012675">
    <property type="entry name" value="Beta-grasp_dom_sf"/>
</dbReference>
<dbReference type="HOGENOM" id="CLU_082632_7_3_3"/>
<dbReference type="EMBL" id="CP000554">
    <property type="protein sequence ID" value="ABM79649.1"/>
    <property type="molecule type" value="Genomic_DNA"/>
</dbReference>
<dbReference type="PROSITE" id="PS51085">
    <property type="entry name" value="2FE2S_FER_2"/>
    <property type="match status" value="1"/>
</dbReference>
<evidence type="ECO:0000256" key="1">
    <source>
        <dbReference type="ARBA" id="ARBA00007874"/>
    </source>
</evidence>
<dbReference type="KEGG" id="pmf:P9303_29191"/>
<evidence type="ECO:0000256" key="2">
    <source>
        <dbReference type="ARBA" id="ARBA00022448"/>
    </source>
</evidence>
<evidence type="ECO:0000256" key="8">
    <source>
        <dbReference type="ARBA" id="ARBA00034078"/>
    </source>
</evidence>
<dbReference type="InterPro" id="IPR036010">
    <property type="entry name" value="2Fe-2S_ferredoxin-like_sf"/>
</dbReference>
<organism evidence="10 11">
    <name type="scientific">Prochlorococcus marinus (strain MIT 9303)</name>
    <dbReference type="NCBI Taxonomy" id="59922"/>
    <lineage>
        <taxon>Bacteria</taxon>
        <taxon>Bacillati</taxon>
        <taxon>Cyanobacteriota</taxon>
        <taxon>Cyanophyceae</taxon>
        <taxon>Synechococcales</taxon>
        <taxon>Prochlorococcaceae</taxon>
        <taxon>Prochlorococcus</taxon>
    </lineage>
</organism>
<evidence type="ECO:0000256" key="3">
    <source>
        <dbReference type="ARBA" id="ARBA00022714"/>
    </source>
</evidence>
<dbReference type="CDD" id="cd00207">
    <property type="entry name" value="fer2"/>
    <property type="match status" value="1"/>
</dbReference>
<keyword evidence="2" id="KW-0813">Transport</keyword>
<evidence type="ECO:0000313" key="11">
    <source>
        <dbReference type="Proteomes" id="UP000002274"/>
    </source>
</evidence>
<dbReference type="GO" id="GO:0051537">
    <property type="term" value="F:2 iron, 2 sulfur cluster binding"/>
    <property type="evidence" value="ECO:0007669"/>
    <property type="project" value="UniProtKB-KW"/>
</dbReference>
<keyword evidence="4" id="KW-0479">Metal-binding</keyword>
<feature type="domain" description="2Fe-2S ferredoxin-type" evidence="9">
    <location>
        <begin position="5"/>
        <end position="97"/>
    </location>
</feature>
<dbReference type="InterPro" id="IPR001041">
    <property type="entry name" value="2Fe-2S_ferredoxin-type"/>
</dbReference>
<keyword evidence="7" id="KW-0411">Iron-sulfur</keyword>
<protein>
    <submittedName>
        <fullName evidence="10">Ferredoxin, PetF like protein</fullName>
    </submittedName>
</protein>
<dbReference type="STRING" id="59922.P9303_29191"/>
<gene>
    <name evidence="10" type="ordered locus">P9303_29191</name>
</gene>
<dbReference type="PANTHER" id="PTHR43112">
    <property type="entry name" value="FERREDOXIN"/>
    <property type="match status" value="1"/>
</dbReference>
<dbReference type="Pfam" id="PF00111">
    <property type="entry name" value="Fer2"/>
    <property type="match status" value="1"/>
</dbReference>
<evidence type="ECO:0000256" key="7">
    <source>
        <dbReference type="ARBA" id="ARBA00023014"/>
    </source>
</evidence>
<comment type="cofactor">
    <cofactor evidence="8">
        <name>[2Fe-2S] cluster</name>
        <dbReference type="ChEBI" id="CHEBI:190135"/>
    </cofactor>
</comment>
<dbReference type="Gene3D" id="3.10.20.30">
    <property type="match status" value="1"/>
</dbReference>
<evidence type="ECO:0000256" key="4">
    <source>
        <dbReference type="ARBA" id="ARBA00022723"/>
    </source>
</evidence>
<name>A2CDT9_PROM3</name>
<keyword evidence="3" id="KW-0001">2Fe-2S</keyword>
<reference evidence="10 11" key="1">
    <citation type="journal article" date="2007" name="PLoS Genet.">
        <title>Patterns and implications of gene gain and loss in the evolution of Prochlorococcus.</title>
        <authorList>
            <person name="Kettler G.C."/>
            <person name="Martiny A.C."/>
            <person name="Huang K."/>
            <person name="Zucker J."/>
            <person name="Coleman M.L."/>
            <person name="Rodrigue S."/>
            <person name="Chen F."/>
            <person name="Lapidus A."/>
            <person name="Ferriera S."/>
            <person name="Johnson J."/>
            <person name="Steglich C."/>
            <person name="Church G.M."/>
            <person name="Richardson P."/>
            <person name="Chisholm S.W."/>
        </authorList>
    </citation>
    <scope>NUCLEOTIDE SEQUENCE [LARGE SCALE GENOMIC DNA]</scope>
    <source>
        <strain evidence="10 11">MIT 9303</strain>
    </source>
</reference>
<accession>A2CDT9</accession>
<evidence type="ECO:0000256" key="5">
    <source>
        <dbReference type="ARBA" id="ARBA00022982"/>
    </source>
</evidence>
<dbReference type="SUPFAM" id="SSF54292">
    <property type="entry name" value="2Fe-2S ferredoxin-like"/>
    <property type="match status" value="1"/>
</dbReference>